<evidence type="ECO:0000256" key="4">
    <source>
        <dbReference type="ARBA" id="ARBA00022842"/>
    </source>
</evidence>
<gene>
    <name evidence="5" type="ORF">D0433_05375</name>
</gene>
<dbReference type="Pfam" id="PF00702">
    <property type="entry name" value="Hydrolase"/>
    <property type="match status" value="1"/>
</dbReference>
<name>A0A395M0X5_9BACT</name>
<organism evidence="5 6">
    <name type="scientific">Candidatus Thermochlorobacter aerophilus</name>
    <dbReference type="NCBI Taxonomy" id="1868324"/>
    <lineage>
        <taxon>Bacteria</taxon>
        <taxon>Pseudomonadati</taxon>
        <taxon>Chlorobiota</taxon>
        <taxon>Chlorobiia</taxon>
        <taxon>Chlorobiales</taxon>
        <taxon>Candidatus Thermochlorobacteriaceae</taxon>
        <taxon>Candidatus Thermochlorobacter</taxon>
    </lineage>
</organism>
<dbReference type="InterPro" id="IPR051400">
    <property type="entry name" value="HAD-like_hydrolase"/>
</dbReference>
<dbReference type="GO" id="GO:0016791">
    <property type="term" value="F:phosphatase activity"/>
    <property type="evidence" value="ECO:0007669"/>
    <property type="project" value="TreeGrafter"/>
</dbReference>
<dbReference type="SFLD" id="SFLDG01129">
    <property type="entry name" value="C1.5:_HAD__Beta-PGM__Phosphata"/>
    <property type="match status" value="1"/>
</dbReference>
<accession>A0A395M0X5</accession>
<dbReference type="Proteomes" id="UP000266389">
    <property type="component" value="Unassembled WGS sequence"/>
</dbReference>
<proteinExistence type="predicted"/>
<keyword evidence="4" id="KW-0460">Magnesium</keyword>
<dbReference type="InterPro" id="IPR006439">
    <property type="entry name" value="HAD-SF_hydro_IA"/>
</dbReference>
<dbReference type="GO" id="GO:0046872">
    <property type="term" value="F:metal ion binding"/>
    <property type="evidence" value="ECO:0007669"/>
    <property type="project" value="UniProtKB-KW"/>
</dbReference>
<dbReference type="EMBL" id="PHFL01000039">
    <property type="protein sequence ID" value="RFM24420.1"/>
    <property type="molecule type" value="Genomic_DNA"/>
</dbReference>
<dbReference type="Gene3D" id="1.10.150.240">
    <property type="entry name" value="Putative phosphatase, domain 2"/>
    <property type="match status" value="1"/>
</dbReference>
<dbReference type="NCBIfam" id="TIGR01549">
    <property type="entry name" value="HAD-SF-IA-v1"/>
    <property type="match status" value="1"/>
</dbReference>
<protein>
    <submittedName>
        <fullName evidence="5">HAD family hydrolase</fullName>
    </submittedName>
</protein>
<evidence type="ECO:0000256" key="2">
    <source>
        <dbReference type="ARBA" id="ARBA00022723"/>
    </source>
</evidence>
<evidence type="ECO:0000313" key="6">
    <source>
        <dbReference type="Proteomes" id="UP000266389"/>
    </source>
</evidence>
<evidence type="ECO:0000256" key="1">
    <source>
        <dbReference type="ARBA" id="ARBA00001946"/>
    </source>
</evidence>
<reference evidence="5 6" key="1">
    <citation type="journal article" date="2011" name="ISME J.">
        <title>Community ecology of hot spring cyanobacterial mats: predominant populations and their functional potential.</title>
        <authorList>
            <person name="Klatt C.G."/>
            <person name="Wood J.M."/>
            <person name="Rusch D.B."/>
            <person name="Bateson M.M."/>
            <person name="Hamamura N."/>
            <person name="Heidelberg J.F."/>
            <person name="Grossman A.R."/>
            <person name="Bhaya D."/>
            <person name="Cohan F.M."/>
            <person name="Kuhl M."/>
            <person name="Bryant D.A."/>
            <person name="Ward D.M."/>
        </authorList>
    </citation>
    <scope>NUCLEOTIDE SEQUENCE [LARGE SCALE GENOMIC DNA]</scope>
    <source>
        <strain evidence="5">OS</strain>
    </source>
</reference>
<dbReference type="NCBIfam" id="TIGR01509">
    <property type="entry name" value="HAD-SF-IA-v3"/>
    <property type="match status" value="1"/>
</dbReference>
<dbReference type="AlphaFoldDB" id="A0A395M0X5"/>
<dbReference type="InterPro" id="IPR023214">
    <property type="entry name" value="HAD_sf"/>
</dbReference>
<dbReference type="InterPro" id="IPR036412">
    <property type="entry name" value="HAD-like_sf"/>
</dbReference>
<comment type="cofactor">
    <cofactor evidence="1">
        <name>Mg(2+)</name>
        <dbReference type="ChEBI" id="CHEBI:18420"/>
    </cofactor>
</comment>
<sequence>MAMPLNPKALKAIIFDLGGTLLHLSYPFFREAFQQQYQFELQEDDFFKAVSAATDAISRLVEENKNTSDASRLPIFFEHLLYALPIPEDLISDRTAYVRDFILREHHRENLWRYLLPDTLDVLQSLQARYRLAMISNSDGRAEALTIQYGLRPYLEFVIDSHEVGVEKPDPEIFAIALQKLDLPPSACVYVGDVYSIDVKGARSAGMSAILLDRRKSLRDDCIVIRSLLELKELFLEHA</sequence>
<dbReference type="SFLD" id="SFLDS00003">
    <property type="entry name" value="Haloacid_Dehalogenase"/>
    <property type="match status" value="1"/>
</dbReference>
<keyword evidence="2" id="KW-0479">Metal-binding</keyword>
<dbReference type="InterPro" id="IPR023198">
    <property type="entry name" value="PGP-like_dom2"/>
</dbReference>
<dbReference type="SUPFAM" id="SSF56784">
    <property type="entry name" value="HAD-like"/>
    <property type="match status" value="1"/>
</dbReference>
<evidence type="ECO:0000256" key="3">
    <source>
        <dbReference type="ARBA" id="ARBA00022801"/>
    </source>
</evidence>
<dbReference type="PRINTS" id="PR00413">
    <property type="entry name" value="HADHALOGNASE"/>
</dbReference>
<evidence type="ECO:0000313" key="5">
    <source>
        <dbReference type="EMBL" id="RFM24420.1"/>
    </source>
</evidence>
<dbReference type="Gene3D" id="3.40.50.1000">
    <property type="entry name" value="HAD superfamily/HAD-like"/>
    <property type="match status" value="1"/>
</dbReference>
<dbReference type="PANTHER" id="PTHR46470:SF2">
    <property type="entry name" value="GLYCERALDEHYDE 3-PHOSPHATE PHOSPHATASE"/>
    <property type="match status" value="1"/>
</dbReference>
<comment type="caution">
    <text evidence="5">The sequence shown here is derived from an EMBL/GenBank/DDBJ whole genome shotgun (WGS) entry which is preliminary data.</text>
</comment>
<dbReference type="PANTHER" id="PTHR46470">
    <property type="entry name" value="N-ACYLNEURAMINATE-9-PHOSPHATASE"/>
    <property type="match status" value="1"/>
</dbReference>
<keyword evidence="3 5" id="KW-0378">Hydrolase</keyword>
<dbReference type="GO" id="GO:0044281">
    <property type="term" value="P:small molecule metabolic process"/>
    <property type="evidence" value="ECO:0007669"/>
    <property type="project" value="UniProtKB-ARBA"/>
</dbReference>